<evidence type="ECO:0000313" key="2">
    <source>
        <dbReference type="WBParaSite" id="Pan_g17791.t1"/>
    </source>
</evidence>
<reference evidence="2" key="2">
    <citation type="submission" date="2020-10" db="UniProtKB">
        <authorList>
            <consortium name="WormBaseParasite"/>
        </authorList>
    </citation>
    <scope>IDENTIFICATION</scope>
</reference>
<accession>A0A7E4V8A0</accession>
<evidence type="ECO:0000313" key="1">
    <source>
        <dbReference type="Proteomes" id="UP000492821"/>
    </source>
</evidence>
<keyword evidence="1" id="KW-1185">Reference proteome</keyword>
<dbReference type="AlphaFoldDB" id="A0A7E4V8A0"/>
<dbReference type="Proteomes" id="UP000492821">
    <property type="component" value="Unassembled WGS sequence"/>
</dbReference>
<proteinExistence type="predicted"/>
<name>A0A7E4V8A0_PANRE</name>
<dbReference type="WBParaSite" id="Pan_g17791.t1">
    <property type="protein sequence ID" value="Pan_g17791.t1"/>
    <property type="gene ID" value="Pan_g17791"/>
</dbReference>
<reference evidence="1" key="1">
    <citation type="journal article" date="2013" name="Genetics">
        <title>The draft genome and transcriptome of Panagrellus redivivus are shaped by the harsh demands of a free-living lifestyle.</title>
        <authorList>
            <person name="Srinivasan J."/>
            <person name="Dillman A.R."/>
            <person name="Macchietto M.G."/>
            <person name="Heikkinen L."/>
            <person name="Lakso M."/>
            <person name="Fracchia K.M."/>
            <person name="Antoshechkin I."/>
            <person name="Mortazavi A."/>
            <person name="Wong G."/>
            <person name="Sternberg P.W."/>
        </authorList>
    </citation>
    <scope>NUCLEOTIDE SEQUENCE [LARGE SCALE GENOMIC DNA]</scope>
    <source>
        <strain evidence="1">MT8872</strain>
    </source>
</reference>
<organism evidence="1 2">
    <name type="scientific">Panagrellus redivivus</name>
    <name type="common">Microworm</name>
    <dbReference type="NCBI Taxonomy" id="6233"/>
    <lineage>
        <taxon>Eukaryota</taxon>
        <taxon>Metazoa</taxon>
        <taxon>Ecdysozoa</taxon>
        <taxon>Nematoda</taxon>
        <taxon>Chromadorea</taxon>
        <taxon>Rhabditida</taxon>
        <taxon>Tylenchina</taxon>
        <taxon>Panagrolaimomorpha</taxon>
        <taxon>Panagrolaimoidea</taxon>
        <taxon>Panagrolaimidae</taxon>
        <taxon>Panagrellus</taxon>
    </lineage>
</organism>
<protein>
    <submittedName>
        <fullName evidence="2">ThiF domain-containing protein</fullName>
    </submittedName>
</protein>
<sequence length="349" mass="38563">MPSIKMGIKFKQLKTDYKLRRSQFSSAKSAVIVKAVNCIGFINAEAHSEAIVARLAALLRTPQIAYLLPAKKSLLRCNAAFRIAELSIDASSNLVPNSVEKAYITALELASKRPGSDGMLVDLIVLANVFDKFARESILKPTSKMLYLEVTSAFTRYQAVARINEAVLERIDELAAWLDSLVCLAGTSAFAVPHYCSKTCHVLPPALPDGKSTVFQLPGLDITPNSTPKCYHCGQLTTARITGLKKDIQVVSKAPKNLRLDAWRKLSSFCHDENCTDGLNCKAPIHQLRMLEHCFLGPRLMLHTLMALGTNLEFAAAFEEAKCLGRSDKLIFCFKQIENFDLDPFDPLD</sequence>